<comment type="caution">
    <text evidence="1">The sequence shown here is derived from an EMBL/GenBank/DDBJ whole genome shotgun (WGS) entry which is preliminary data.</text>
</comment>
<keyword evidence="2" id="KW-1185">Reference proteome</keyword>
<protein>
    <submittedName>
        <fullName evidence="1">Uncharacterized protein</fullName>
    </submittedName>
</protein>
<organism evidence="1 2">
    <name type="scientific">Pleurotus eryngii</name>
    <name type="common">Boletus of the steppes</name>
    <dbReference type="NCBI Taxonomy" id="5323"/>
    <lineage>
        <taxon>Eukaryota</taxon>
        <taxon>Fungi</taxon>
        <taxon>Dikarya</taxon>
        <taxon>Basidiomycota</taxon>
        <taxon>Agaricomycotina</taxon>
        <taxon>Agaricomycetes</taxon>
        <taxon>Agaricomycetidae</taxon>
        <taxon>Agaricales</taxon>
        <taxon>Pleurotineae</taxon>
        <taxon>Pleurotaceae</taxon>
        <taxon>Pleurotus</taxon>
    </lineage>
</organism>
<feature type="non-terminal residue" evidence="1">
    <location>
        <position position="1"/>
    </location>
</feature>
<evidence type="ECO:0000313" key="1">
    <source>
        <dbReference type="EMBL" id="KAF9489838.1"/>
    </source>
</evidence>
<evidence type="ECO:0000313" key="2">
    <source>
        <dbReference type="Proteomes" id="UP000807025"/>
    </source>
</evidence>
<dbReference type="CDD" id="cd00303">
    <property type="entry name" value="retropepsin_like"/>
    <property type="match status" value="1"/>
</dbReference>
<dbReference type="EMBL" id="MU154658">
    <property type="protein sequence ID" value="KAF9489838.1"/>
    <property type="molecule type" value="Genomic_DNA"/>
</dbReference>
<feature type="non-terminal residue" evidence="1">
    <location>
        <position position="66"/>
    </location>
</feature>
<dbReference type="AlphaFoldDB" id="A0A9P5ZMM8"/>
<dbReference type="OrthoDB" id="3341476at2759"/>
<reference evidence="1" key="1">
    <citation type="submission" date="2020-11" db="EMBL/GenBank/DDBJ databases">
        <authorList>
            <consortium name="DOE Joint Genome Institute"/>
            <person name="Ahrendt S."/>
            <person name="Riley R."/>
            <person name="Andreopoulos W."/>
            <person name="Labutti K."/>
            <person name="Pangilinan J."/>
            <person name="Ruiz-Duenas F.J."/>
            <person name="Barrasa J.M."/>
            <person name="Sanchez-Garcia M."/>
            <person name="Camarero S."/>
            <person name="Miyauchi S."/>
            <person name="Serrano A."/>
            <person name="Linde D."/>
            <person name="Babiker R."/>
            <person name="Drula E."/>
            <person name="Ayuso-Fernandez I."/>
            <person name="Pacheco R."/>
            <person name="Padilla G."/>
            <person name="Ferreira P."/>
            <person name="Barriuso J."/>
            <person name="Kellner H."/>
            <person name="Castanera R."/>
            <person name="Alfaro M."/>
            <person name="Ramirez L."/>
            <person name="Pisabarro A.G."/>
            <person name="Kuo A."/>
            <person name="Tritt A."/>
            <person name="Lipzen A."/>
            <person name="He G."/>
            <person name="Yan M."/>
            <person name="Ng V."/>
            <person name="Cullen D."/>
            <person name="Martin F."/>
            <person name="Rosso M.-N."/>
            <person name="Henrissat B."/>
            <person name="Hibbett D."/>
            <person name="Martinez A.T."/>
            <person name="Grigoriev I.V."/>
        </authorList>
    </citation>
    <scope>NUCLEOTIDE SEQUENCE</scope>
    <source>
        <strain evidence="1">ATCC 90797</strain>
    </source>
</reference>
<proteinExistence type="predicted"/>
<sequence length="66" mass="7180">HFFISIKLSFPNHSPIHTIAMVDCGATDSCISDSFASRHSLPCRSKEIPVPIMVVDDRPIASGLIT</sequence>
<dbReference type="Proteomes" id="UP000807025">
    <property type="component" value="Unassembled WGS sequence"/>
</dbReference>
<gene>
    <name evidence="1" type="ORF">BDN71DRAFT_1377742</name>
</gene>
<accession>A0A9P5ZMM8</accession>
<name>A0A9P5ZMM8_PLEER</name>